<accession>A0AAE1Y9Q1</accession>
<reference evidence="1" key="1">
    <citation type="submission" date="2020-06" db="EMBL/GenBank/DDBJ databases">
        <authorList>
            <person name="Li T."/>
            <person name="Hu X."/>
            <person name="Zhang T."/>
            <person name="Song X."/>
            <person name="Zhang H."/>
            <person name="Dai N."/>
            <person name="Sheng W."/>
            <person name="Hou X."/>
            <person name="Wei L."/>
        </authorList>
    </citation>
    <scope>NUCLEOTIDE SEQUENCE</scope>
    <source>
        <strain evidence="1">3651</strain>
        <tissue evidence="1">Leaf</tissue>
    </source>
</reference>
<sequence length="291" mass="32629">MNFLLCGVDIGMIVYGPAQNHKSNEPTVWPRDGHELLASLIDSYESRSGHDCRSRTYKLSAFFKDQTEKTEEELKKLRKKMREVKYPKWDGRYNCLSGDQLKEIVSLLMTKIDAYVDRCHATAAAFGIFDAQAIIADQRRTMMMNNGASCNQNTLSFGQNPENAVFMPTMCTNIIQQQQQPLAYYDTRAITADQRRAMMMNNGASCSQNTFSFDESPDNYAYSCDENSAQNCGLGTGIMENVGANIGGALMSYYVPNMAAMPQNRQHLSLSGAFPQMQAPQGGDYVQRHCF</sequence>
<reference evidence="1" key="2">
    <citation type="journal article" date="2024" name="Plant">
        <title>Genomic evolution and insights into agronomic trait innovations of Sesamum species.</title>
        <authorList>
            <person name="Miao H."/>
            <person name="Wang L."/>
            <person name="Qu L."/>
            <person name="Liu H."/>
            <person name="Sun Y."/>
            <person name="Le M."/>
            <person name="Wang Q."/>
            <person name="Wei S."/>
            <person name="Zheng Y."/>
            <person name="Lin W."/>
            <person name="Duan Y."/>
            <person name="Cao H."/>
            <person name="Xiong S."/>
            <person name="Wang X."/>
            <person name="Wei L."/>
            <person name="Li C."/>
            <person name="Ma Q."/>
            <person name="Ju M."/>
            <person name="Zhao R."/>
            <person name="Li G."/>
            <person name="Mu C."/>
            <person name="Tian Q."/>
            <person name="Mei H."/>
            <person name="Zhang T."/>
            <person name="Gao T."/>
            <person name="Zhang H."/>
        </authorList>
    </citation>
    <scope>NUCLEOTIDE SEQUENCE</scope>
    <source>
        <strain evidence="1">3651</strain>
    </source>
</reference>
<name>A0AAE1Y9Q1_9LAMI</name>
<organism evidence="1 2">
    <name type="scientific">Sesamum alatum</name>
    <dbReference type="NCBI Taxonomy" id="300844"/>
    <lineage>
        <taxon>Eukaryota</taxon>
        <taxon>Viridiplantae</taxon>
        <taxon>Streptophyta</taxon>
        <taxon>Embryophyta</taxon>
        <taxon>Tracheophyta</taxon>
        <taxon>Spermatophyta</taxon>
        <taxon>Magnoliopsida</taxon>
        <taxon>eudicotyledons</taxon>
        <taxon>Gunneridae</taxon>
        <taxon>Pentapetalae</taxon>
        <taxon>asterids</taxon>
        <taxon>lamiids</taxon>
        <taxon>Lamiales</taxon>
        <taxon>Pedaliaceae</taxon>
        <taxon>Sesamum</taxon>
    </lineage>
</organism>
<dbReference type="AlphaFoldDB" id="A0AAE1Y9Q1"/>
<proteinExistence type="predicted"/>
<gene>
    <name evidence="1" type="ORF">Salat_1787700</name>
</gene>
<comment type="caution">
    <text evidence="1">The sequence shown here is derived from an EMBL/GenBank/DDBJ whole genome shotgun (WGS) entry which is preliminary data.</text>
</comment>
<dbReference type="Proteomes" id="UP001293254">
    <property type="component" value="Unassembled WGS sequence"/>
</dbReference>
<keyword evidence="2" id="KW-1185">Reference proteome</keyword>
<dbReference type="EMBL" id="JACGWO010000006">
    <property type="protein sequence ID" value="KAK4425937.1"/>
    <property type="molecule type" value="Genomic_DNA"/>
</dbReference>
<protein>
    <submittedName>
        <fullName evidence="1">Uncharacterized protein</fullName>
    </submittedName>
</protein>
<evidence type="ECO:0000313" key="2">
    <source>
        <dbReference type="Proteomes" id="UP001293254"/>
    </source>
</evidence>
<evidence type="ECO:0000313" key="1">
    <source>
        <dbReference type="EMBL" id="KAK4425937.1"/>
    </source>
</evidence>